<evidence type="ECO:0000313" key="5">
    <source>
        <dbReference type="EMBL" id="KZV47661.1"/>
    </source>
</evidence>
<evidence type="ECO:0000259" key="4">
    <source>
        <dbReference type="PROSITE" id="PS51767"/>
    </source>
</evidence>
<keyword evidence="6" id="KW-1185">Reference proteome</keyword>
<dbReference type="InterPro" id="IPR001461">
    <property type="entry name" value="Aspartic_peptidase_A1"/>
</dbReference>
<dbReference type="OrthoDB" id="2747330at2759"/>
<dbReference type="PANTHER" id="PTHR13683">
    <property type="entry name" value="ASPARTYL PROTEASES"/>
    <property type="match status" value="1"/>
</dbReference>
<dbReference type="PRINTS" id="PR00792">
    <property type="entry name" value="PEPSIN"/>
</dbReference>
<dbReference type="PROSITE" id="PS51767">
    <property type="entry name" value="PEPTIDASE_A1"/>
    <property type="match status" value="1"/>
</dbReference>
<dbReference type="InterPro" id="IPR021109">
    <property type="entry name" value="Peptidase_aspartic_dom_sf"/>
</dbReference>
<dbReference type="GO" id="GO:0006508">
    <property type="term" value="P:proteolysis"/>
    <property type="evidence" value="ECO:0007669"/>
    <property type="project" value="InterPro"/>
</dbReference>
<dbReference type="Gene3D" id="2.40.70.10">
    <property type="entry name" value="Acid Proteases"/>
    <property type="match status" value="2"/>
</dbReference>
<dbReference type="Pfam" id="PF14543">
    <property type="entry name" value="TAXi_N"/>
    <property type="match status" value="1"/>
</dbReference>
<feature type="signal peptide" evidence="3">
    <location>
        <begin position="1"/>
        <end position="23"/>
    </location>
</feature>
<dbReference type="CDD" id="cd05471">
    <property type="entry name" value="pepsin_like"/>
    <property type="match status" value="1"/>
</dbReference>
<dbReference type="AlphaFoldDB" id="A0A2Z7CKP6"/>
<dbReference type="SUPFAM" id="SSF50630">
    <property type="entry name" value="Acid proteases"/>
    <property type="match status" value="1"/>
</dbReference>
<evidence type="ECO:0000256" key="3">
    <source>
        <dbReference type="SAM" id="SignalP"/>
    </source>
</evidence>
<comment type="similarity">
    <text evidence="1">Belongs to the peptidase A1 family.</text>
</comment>
<dbReference type="EMBL" id="KQ995242">
    <property type="protein sequence ID" value="KZV47661.1"/>
    <property type="molecule type" value="Genomic_DNA"/>
</dbReference>
<sequence length="439" mass="48459">MDCGRKAMILVLLMMLLLVDVMCMVNGNVVFEVHHKYGGRGVMEGALSALREHDSQRHGRMLASIDFHLYGKTLYYTKITIGTPPVDYHVQIDTGSDILWVNCQNCEQCPTKSDYNIPMKQYDLRASSTGETVSCEQDFCAAEFDRPNFSCKVGNKCEYIVAYGDGSRTAGYFVRDFFKLDRVTGNRQTSLMDGSIAFGCSSKQSGGFESSSGALDGIIGFGQANTSILSQLASSGKVKRIFSHCLNHKKRGGIFAIGEVVHPKHYHVVLKGVEVGGQLLNLPSDLVDGGLGRRAIIDSGTTLAYLPSQVYQQLLDKVIAHRPDLKTYVVGQRYTCFRSSGNVGDRFPVVRFHFEGSISLTVYPQNYLLQVHLDFPDIRQHYTSPKVSTLDNETTHNISCLREQSMATLNSCSISSIADNSKRSSYSTKIRVGANSTVS</sequence>
<dbReference type="InterPro" id="IPR033121">
    <property type="entry name" value="PEPTIDASE_A1"/>
</dbReference>
<feature type="active site" evidence="2">
    <location>
        <position position="298"/>
    </location>
</feature>
<evidence type="ECO:0000256" key="2">
    <source>
        <dbReference type="PIRSR" id="PIRSR601461-1"/>
    </source>
</evidence>
<dbReference type="Pfam" id="PF14541">
    <property type="entry name" value="TAXi_C"/>
    <property type="match status" value="1"/>
</dbReference>
<feature type="active site" evidence="2">
    <location>
        <position position="93"/>
    </location>
</feature>
<feature type="domain" description="Peptidase A1" evidence="4">
    <location>
        <begin position="75"/>
        <end position="439"/>
    </location>
</feature>
<reference evidence="5 6" key="1">
    <citation type="journal article" date="2015" name="Proc. Natl. Acad. Sci. U.S.A.">
        <title>The resurrection genome of Boea hygrometrica: A blueprint for survival of dehydration.</title>
        <authorList>
            <person name="Xiao L."/>
            <person name="Yang G."/>
            <person name="Zhang L."/>
            <person name="Yang X."/>
            <person name="Zhao S."/>
            <person name="Ji Z."/>
            <person name="Zhou Q."/>
            <person name="Hu M."/>
            <person name="Wang Y."/>
            <person name="Chen M."/>
            <person name="Xu Y."/>
            <person name="Jin H."/>
            <person name="Xiao X."/>
            <person name="Hu G."/>
            <person name="Bao F."/>
            <person name="Hu Y."/>
            <person name="Wan P."/>
            <person name="Li L."/>
            <person name="Deng X."/>
            <person name="Kuang T."/>
            <person name="Xiang C."/>
            <person name="Zhu J.K."/>
            <person name="Oliver M.J."/>
            <person name="He Y."/>
        </authorList>
    </citation>
    <scope>NUCLEOTIDE SEQUENCE [LARGE SCALE GENOMIC DNA]</scope>
    <source>
        <strain evidence="6">cv. XS01</strain>
    </source>
</reference>
<dbReference type="InterPro" id="IPR032861">
    <property type="entry name" value="TAXi_N"/>
</dbReference>
<accession>A0A2Z7CKP6</accession>
<proteinExistence type="inferred from homology"/>
<evidence type="ECO:0000256" key="1">
    <source>
        <dbReference type="ARBA" id="ARBA00007447"/>
    </source>
</evidence>
<organism evidence="5 6">
    <name type="scientific">Dorcoceras hygrometricum</name>
    <dbReference type="NCBI Taxonomy" id="472368"/>
    <lineage>
        <taxon>Eukaryota</taxon>
        <taxon>Viridiplantae</taxon>
        <taxon>Streptophyta</taxon>
        <taxon>Embryophyta</taxon>
        <taxon>Tracheophyta</taxon>
        <taxon>Spermatophyta</taxon>
        <taxon>Magnoliopsida</taxon>
        <taxon>eudicotyledons</taxon>
        <taxon>Gunneridae</taxon>
        <taxon>Pentapetalae</taxon>
        <taxon>asterids</taxon>
        <taxon>lamiids</taxon>
        <taxon>Lamiales</taxon>
        <taxon>Gesneriaceae</taxon>
        <taxon>Didymocarpoideae</taxon>
        <taxon>Trichosporeae</taxon>
        <taxon>Loxocarpinae</taxon>
        <taxon>Dorcoceras</taxon>
    </lineage>
</organism>
<feature type="chain" id="PRO_5016319489" evidence="3">
    <location>
        <begin position="24"/>
        <end position="439"/>
    </location>
</feature>
<gene>
    <name evidence="5" type="ORF">F511_14447</name>
</gene>
<evidence type="ECO:0000313" key="6">
    <source>
        <dbReference type="Proteomes" id="UP000250235"/>
    </source>
</evidence>
<dbReference type="PANTHER" id="PTHR13683:SF768">
    <property type="entry name" value="EUKARYOTIC ASPARTYL PROTEASE FAMILY PROTEIN"/>
    <property type="match status" value="1"/>
</dbReference>
<dbReference type="GO" id="GO:0004190">
    <property type="term" value="F:aspartic-type endopeptidase activity"/>
    <property type="evidence" value="ECO:0007669"/>
    <property type="project" value="InterPro"/>
</dbReference>
<dbReference type="InterPro" id="IPR032799">
    <property type="entry name" value="TAXi_C"/>
</dbReference>
<dbReference type="InterPro" id="IPR034164">
    <property type="entry name" value="Pepsin-like_dom"/>
</dbReference>
<name>A0A2Z7CKP6_9LAMI</name>
<dbReference type="Proteomes" id="UP000250235">
    <property type="component" value="Unassembled WGS sequence"/>
</dbReference>
<keyword evidence="3" id="KW-0732">Signal</keyword>
<protein>
    <submittedName>
        <fullName evidence="5">Aspartic protein-like protein 2-like</fullName>
    </submittedName>
</protein>